<keyword evidence="2" id="KW-1133">Transmembrane helix</keyword>
<dbReference type="InterPro" id="IPR008023">
    <property type="entry name" value="DUF748"/>
</dbReference>
<dbReference type="PATRIC" id="fig|1116472.3.peg.1111"/>
<dbReference type="eggNOG" id="COG2911">
    <property type="taxonomic scope" value="Bacteria"/>
</dbReference>
<reference evidence="3 4" key="1">
    <citation type="journal article" date="2013" name="Genome Announc.">
        <title>Draft Genome Sequence of the Methanotrophic Gammaproteobacterium Methyloglobulus morosus DSM 22980 Strain KoM1.</title>
        <authorList>
            <person name="Poehlein A."/>
            <person name="Deutzmann J.S."/>
            <person name="Daniel R."/>
            <person name="Simeonova D.D."/>
        </authorList>
    </citation>
    <scope>NUCLEOTIDE SEQUENCE [LARGE SCALE GENOMIC DNA]</scope>
    <source>
        <strain evidence="3 4">KoM1</strain>
    </source>
</reference>
<organism evidence="3 4">
    <name type="scientific">Methyloglobulus morosus KoM1</name>
    <dbReference type="NCBI Taxonomy" id="1116472"/>
    <lineage>
        <taxon>Bacteria</taxon>
        <taxon>Pseudomonadati</taxon>
        <taxon>Pseudomonadota</taxon>
        <taxon>Gammaproteobacteria</taxon>
        <taxon>Methylococcales</taxon>
        <taxon>Methylococcaceae</taxon>
        <taxon>Methyloglobulus</taxon>
    </lineage>
</organism>
<evidence type="ECO:0008006" key="5">
    <source>
        <dbReference type="Google" id="ProtNLM"/>
    </source>
</evidence>
<comment type="caution">
    <text evidence="3">The sequence shown here is derived from an EMBL/GenBank/DDBJ whole genome shotgun (WGS) entry which is preliminary data.</text>
</comment>
<dbReference type="PANTHER" id="PTHR30441:SF8">
    <property type="entry name" value="DUF748 DOMAIN-CONTAINING PROTEIN"/>
    <property type="match status" value="1"/>
</dbReference>
<feature type="region of interest" description="Disordered" evidence="1">
    <location>
        <begin position="591"/>
        <end position="613"/>
    </location>
</feature>
<evidence type="ECO:0000256" key="1">
    <source>
        <dbReference type="SAM" id="MobiDB-lite"/>
    </source>
</evidence>
<evidence type="ECO:0000256" key="2">
    <source>
        <dbReference type="SAM" id="Phobius"/>
    </source>
</evidence>
<dbReference type="InterPro" id="IPR052894">
    <property type="entry name" value="AsmA-related"/>
</dbReference>
<dbReference type="GO" id="GO:0090313">
    <property type="term" value="P:regulation of protein targeting to membrane"/>
    <property type="evidence" value="ECO:0007669"/>
    <property type="project" value="TreeGrafter"/>
</dbReference>
<keyword evidence="2" id="KW-0472">Membrane</keyword>
<dbReference type="Proteomes" id="UP000017842">
    <property type="component" value="Unassembled WGS sequence"/>
</dbReference>
<protein>
    <recommendedName>
        <fullName evidence="5">DUF748 domain-containing protein</fullName>
    </recommendedName>
</protein>
<dbReference type="eggNOG" id="COG2885">
    <property type="taxonomic scope" value="Bacteria"/>
</dbReference>
<evidence type="ECO:0000313" key="4">
    <source>
        <dbReference type="Proteomes" id="UP000017842"/>
    </source>
</evidence>
<dbReference type="AlphaFoldDB" id="V5BIB0"/>
<sequence>MKKLVTWISKTNQQLRSTISLGWRSLLDRLPMLTGKVRSNLSEIDPSNGSWDAVKESFKGLVQLILKPFRKNQIVDDDQNRVVSARTGLIENLNQKYLKLPEPYARYLKPFIITISLVEAYAVLGFYIVPALLKSKIPSIIQEETGRKASVANIEFNPFKLFATLQGFKILEKNGKPFVEFDNFNIDVNGLQSVKRLALVIDEIALNKPTLHLAKLKDGKFNFEDMAKPKKKEEPKKPDDGKMFPLNIIQLSIKDAKLLWDDKHFAKPVSEEINPINLSVNNLSTELNTKAKLDFNLMLKSGGKLDWKGNFGVNPAFSEGGIKFDKVQLEKVLALALSETAAFDLKGNEQFSVDYKVGLDKKNLKVTIKKSRFELHDFQFIDKTARKNHLNTPTFIVEIGCVANIAENNMDVVVNKVMFDSRDLQFSNQMDGQMAVVIPTFAHETDIKVTKTKEGLKIVANKAKLNIKNFGLNQGKVEAKIPDIALEASYQLDVVGNTLDLTVANGKFDVHDLKVSEKGEAKTLIKIPAFGLNGIGVNLKNQEVIVDSVTGKDAEIEAWLDKDGVINYQTLFASPKVEEKNTDIATAKTVNFTEDTSKPSTNSPSAPPPPPKKDWLIKVNNLTLDNFGLNFEDKALKKPEQMTAKPINLKLNNYVNKPDTKLPFQLEIGVNKTGSIKLKGDTVISPLAAKIDVAVKNIELEKFQPYVEKFARIYLLDGKFNIDGKLDVKQAPEKPLDVKFTGNAGIADLLARDKIQNKDLIRWKNLTFKDLNVDLLANRYAAAVLLIEKPYAKVTIRKDKTINFSDIMVVEKASANRLAKPTKPVKEIQGKAAESTKPVFKLSQVKVIDGSSDFADLSLILPFAARIESLDGGAKGLSSDPKSIIKVDMKGSAYDIAPVDIAGEISPYLGDYDVSLKFDGLPMPLVTPYMVQFAGYRIEKGKLTLGLRYKVEKGNLNASNSILIDQLELGEKVDNPNAVSLPLELAIALLKDSSGKIKLDVPLTGSLEDPEFSIGGIIVDALVNVLTKIVTSPFNAIASLVGSEENLSVVGFAPGKYILDEKEMKKLDDVSKLLKEKPVLNLEIKGAAYEEQDWPGLREEALLEQLKSLKAVEMSKEEGRKVRLEHFKLSEDDYNDLLADAFIKRFPTMAEKSLLGTPKLLSPLTGDFFQVAKQKMAEIIKPEPKRLKDLASERSQAIAKYIVQKGGIANERVFILDSALDPKRDGKDIVSALSLKTN</sequence>
<keyword evidence="4" id="KW-1185">Reference proteome</keyword>
<dbReference type="PANTHER" id="PTHR30441">
    <property type="entry name" value="DUF748 DOMAIN-CONTAINING PROTEIN"/>
    <property type="match status" value="1"/>
</dbReference>
<dbReference type="GO" id="GO:0005886">
    <property type="term" value="C:plasma membrane"/>
    <property type="evidence" value="ECO:0007669"/>
    <property type="project" value="TreeGrafter"/>
</dbReference>
<dbReference type="STRING" id="1116472.MGMO_38c00030"/>
<name>V5BIB0_9GAMM</name>
<dbReference type="EMBL" id="AYLO01000037">
    <property type="protein sequence ID" value="ESS73020.1"/>
    <property type="molecule type" value="Genomic_DNA"/>
</dbReference>
<dbReference type="Pfam" id="PF05359">
    <property type="entry name" value="DUF748"/>
    <property type="match status" value="1"/>
</dbReference>
<accession>V5BIB0</accession>
<proteinExistence type="predicted"/>
<feature type="transmembrane region" description="Helical" evidence="2">
    <location>
        <begin position="111"/>
        <end position="133"/>
    </location>
</feature>
<gene>
    <name evidence="3" type="ORF">MGMO_38c00030</name>
</gene>
<evidence type="ECO:0000313" key="3">
    <source>
        <dbReference type="EMBL" id="ESS73020.1"/>
    </source>
</evidence>
<keyword evidence="2" id="KW-0812">Transmembrane</keyword>